<dbReference type="InterPro" id="IPR036179">
    <property type="entry name" value="Ig-like_dom_sf"/>
</dbReference>
<dbReference type="InterPro" id="IPR003597">
    <property type="entry name" value="Ig_C1-set"/>
</dbReference>
<keyword evidence="6" id="KW-1015">Disulfide bond</keyword>
<keyword evidence="5 8" id="KW-0472">Membrane</keyword>
<dbReference type="InterPro" id="IPR052051">
    <property type="entry name" value="TCR_complex_component"/>
</dbReference>
<evidence type="ECO:0000313" key="11">
    <source>
        <dbReference type="Proteomes" id="UP001230051"/>
    </source>
</evidence>
<keyword evidence="4" id="KW-0391">Immunity</keyword>
<keyword evidence="2" id="KW-1003">Cell membrane</keyword>
<protein>
    <recommendedName>
        <fullName evidence="9">Ig-like domain-containing protein</fullName>
    </recommendedName>
</protein>
<accession>A0AAD8CHR8</accession>
<feature type="domain" description="Ig-like" evidence="9">
    <location>
        <begin position="165"/>
        <end position="259"/>
    </location>
</feature>
<gene>
    <name evidence="10" type="ORF">AOXY_G32430</name>
</gene>
<evidence type="ECO:0000256" key="2">
    <source>
        <dbReference type="ARBA" id="ARBA00022475"/>
    </source>
</evidence>
<dbReference type="InterPro" id="IPR013783">
    <property type="entry name" value="Ig-like_fold"/>
</dbReference>
<dbReference type="PANTHER" id="PTHR19433">
    <property type="entry name" value="T-CELL RECEPTOR ALPHA CHAIN V REGION-RELATED"/>
    <property type="match status" value="1"/>
</dbReference>
<keyword evidence="11" id="KW-1185">Reference proteome</keyword>
<name>A0AAD8CHR8_ACIOX</name>
<evidence type="ECO:0000313" key="10">
    <source>
        <dbReference type="EMBL" id="KAK1151572.1"/>
    </source>
</evidence>
<comment type="caution">
    <text evidence="10">The sequence shown here is derived from an EMBL/GenBank/DDBJ whole genome shotgun (WGS) entry which is preliminary data.</text>
</comment>
<dbReference type="EMBL" id="JAGXEW010000051">
    <property type="protein sequence ID" value="KAK1151572.1"/>
    <property type="molecule type" value="Genomic_DNA"/>
</dbReference>
<dbReference type="InterPro" id="IPR013106">
    <property type="entry name" value="Ig_V-set"/>
</dbReference>
<dbReference type="InterPro" id="IPR007110">
    <property type="entry name" value="Ig-like_dom"/>
</dbReference>
<keyword evidence="7" id="KW-0325">Glycoprotein</keyword>
<evidence type="ECO:0000256" key="5">
    <source>
        <dbReference type="ARBA" id="ARBA00023136"/>
    </source>
</evidence>
<reference evidence="10" key="1">
    <citation type="submission" date="2022-02" db="EMBL/GenBank/DDBJ databases">
        <title>Atlantic sturgeon de novo genome assembly.</title>
        <authorList>
            <person name="Stock M."/>
            <person name="Klopp C."/>
            <person name="Guiguen Y."/>
            <person name="Cabau C."/>
            <person name="Parinello H."/>
            <person name="Santidrian Yebra-Pimentel E."/>
            <person name="Kuhl H."/>
            <person name="Dirks R.P."/>
            <person name="Guessner J."/>
            <person name="Wuertz S."/>
            <person name="Du K."/>
            <person name="Schartl M."/>
        </authorList>
    </citation>
    <scope>NUCLEOTIDE SEQUENCE</scope>
    <source>
        <strain evidence="10">STURGEONOMICS-FGT-2020</strain>
        <tissue evidence="10">Whole blood</tissue>
    </source>
</reference>
<keyword evidence="3" id="KW-0732">Signal</keyword>
<evidence type="ECO:0000256" key="8">
    <source>
        <dbReference type="SAM" id="Phobius"/>
    </source>
</evidence>
<dbReference type="Pfam" id="PF07654">
    <property type="entry name" value="C1-set"/>
    <property type="match status" value="1"/>
</dbReference>
<dbReference type="GO" id="GO:0005886">
    <property type="term" value="C:plasma membrane"/>
    <property type="evidence" value="ECO:0007669"/>
    <property type="project" value="UniProtKB-SubCell"/>
</dbReference>
<dbReference type="PROSITE" id="PS50835">
    <property type="entry name" value="IG_LIKE"/>
    <property type="match status" value="2"/>
</dbReference>
<evidence type="ECO:0000259" key="9">
    <source>
        <dbReference type="PROSITE" id="PS50835"/>
    </source>
</evidence>
<keyword evidence="8" id="KW-0812">Transmembrane</keyword>
<dbReference type="SMART" id="SM00406">
    <property type="entry name" value="IGv"/>
    <property type="match status" value="1"/>
</dbReference>
<dbReference type="AlphaFoldDB" id="A0AAD8CHR8"/>
<dbReference type="SMART" id="SM00409">
    <property type="entry name" value="IG"/>
    <property type="match status" value="1"/>
</dbReference>
<dbReference type="GO" id="GO:0009617">
    <property type="term" value="P:response to bacterium"/>
    <property type="evidence" value="ECO:0007669"/>
    <property type="project" value="TreeGrafter"/>
</dbReference>
<keyword evidence="8" id="KW-1133">Transmembrane helix</keyword>
<evidence type="ECO:0000256" key="3">
    <source>
        <dbReference type="ARBA" id="ARBA00022729"/>
    </source>
</evidence>
<sequence length="349" mass="38666">MLKAQWRCLLRAARRVFNHTALRTPGAMAFCSIGCLLVLVAHYGLAEPVTDSVPPLHTAEPGGNITLTCGVDPSKITLYVTAWVTWYRQEPDGRIQIVTSLGTGYLKEDRYSGTLDNKNGQYNLTIADLHRHDSAVYFCIVRAAALLFIPGSSTKLVVSDPLTVPSVALYSPGLFEGDSDWTEPVPVLCLVRDTSPGRHRVLWTIGAEAAAPGSAEEGEIEPDGSYTVRSYVTISADQWNSDAIKCEAYNVKNVTEKVSTSHRRQDCVPVLFYGLPPVLLLILVVVSVACVYRRLHKTKTDHKSSDAPCRPQRPARHRTVQDYSVINLIQGFIYLLIDKEKERRDLSLD</sequence>
<evidence type="ECO:0000256" key="7">
    <source>
        <dbReference type="ARBA" id="ARBA00023180"/>
    </source>
</evidence>
<proteinExistence type="predicted"/>
<dbReference type="InterPro" id="IPR003599">
    <property type="entry name" value="Ig_sub"/>
</dbReference>
<dbReference type="GO" id="GO:0002376">
    <property type="term" value="P:immune system process"/>
    <property type="evidence" value="ECO:0007669"/>
    <property type="project" value="UniProtKB-KW"/>
</dbReference>
<dbReference type="Gene3D" id="2.60.40.10">
    <property type="entry name" value="Immunoglobulins"/>
    <property type="match status" value="2"/>
</dbReference>
<evidence type="ECO:0000256" key="1">
    <source>
        <dbReference type="ARBA" id="ARBA00004236"/>
    </source>
</evidence>
<dbReference type="Pfam" id="PF07686">
    <property type="entry name" value="V-set"/>
    <property type="match status" value="1"/>
</dbReference>
<dbReference type="Proteomes" id="UP001230051">
    <property type="component" value="Unassembled WGS sequence"/>
</dbReference>
<evidence type="ECO:0000256" key="6">
    <source>
        <dbReference type="ARBA" id="ARBA00023157"/>
    </source>
</evidence>
<organism evidence="10 11">
    <name type="scientific">Acipenser oxyrinchus oxyrinchus</name>
    <dbReference type="NCBI Taxonomy" id="40147"/>
    <lineage>
        <taxon>Eukaryota</taxon>
        <taxon>Metazoa</taxon>
        <taxon>Chordata</taxon>
        <taxon>Craniata</taxon>
        <taxon>Vertebrata</taxon>
        <taxon>Euteleostomi</taxon>
        <taxon>Actinopterygii</taxon>
        <taxon>Chondrostei</taxon>
        <taxon>Acipenseriformes</taxon>
        <taxon>Acipenseridae</taxon>
        <taxon>Acipenser</taxon>
    </lineage>
</organism>
<evidence type="ECO:0000256" key="4">
    <source>
        <dbReference type="ARBA" id="ARBA00022859"/>
    </source>
</evidence>
<feature type="transmembrane region" description="Helical" evidence="8">
    <location>
        <begin position="270"/>
        <end position="292"/>
    </location>
</feature>
<feature type="domain" description="Ig-like" evidence="9">
    <location>
        <begin position="48"/>
        <end position="159"/>
    </location>
</feature>
<dbReference type="SUPFAM" id="SSF48726">
    <property type="entry name" value="Immunoglobulin"/>
    <property type="match status" value="2"/>
</dbReference>
<comment type="subcellular location">
    <subcellularLocation>
        <location evidence="1">Cell membrane</location>
    </subcellularLocation>
</comment>